<name>A0A2G5P842_9MYCO</name>
<dbReference type="RefSeq" id="WP_090590130.1">
    <property type="nucleotide sequence ID" value="NZ_CP104302.1"/>
</dbReference>
<keyword evidence="2" id="KW-1133">Transmembrane helix</keyword>
<dbReference type="OrthoDB" id="10016055at2"/>
<feature type="region of interest" description="Disordered" evidence="1">
    <location>
        <begin position="319"/>
        <end position="366"/>
    </location>
</feature>
<feature type="transmembrane region" description="Helical" evidence="2">
    <location>
        <begin position="216"/>
        <end position="234"/>
    </location>
</feature>
<proteinExistence type="predicted"/>
<organism evidence="3 4">
    <name type="scientific">Mycolicibacterium brumae</name>
    <dbReference type="NCBI Taxonomy" id="85968"/>
    <lineage>
        <taxon>Bacteria</taxon>
        <taxon>Bacillati</taxon>
        <taxon>Actinomycetota</taxon>
        <taxon>Actinomycetes</taxon>
        <taxon>Mycobacteriales</taxon>
        <taxon>Mycobacteriaceae</taxon>
        <taxon>Mycolicibacterium</taxon>
    </lineage>
</organism>
<protein>
    <submittedName>
        <fullName evidence="3">Uncharacterized protein</fullName>
    </submittedName>
</protein>
<evidence type="ECO:0000313" key="3">
    <source>
        <dbReference type="EMBL" id="PIB74436.1"/>
    </source>
</evidence>
<accession>A0A2G5P842</accession>
<keyword evidence="2" id="KW-0472">Membrane</keyword>
<keyword evidence="4" id="KW-1185">Reference proteome</keyword>
<evidence type="ECO:0000313" key="4">
    <source>
        <dbReference type="Proteomes" id="UP000230551"/>
    </source>
</evidence>
<reference evidence="3 4" key="1">
    <citation type="journal article" date="2017" name="Infect. Genet. Evol.">
        <title>The new phylogeny of the genus Mycobacterium: The old and the news.</title>
        <authorList>
            <person name="Tortoli E."/>
            <person name="Fedrizzi T."/>
            <person name="Meehan C.J."/>
            <person name="Trovato A."/>
            <person name="Grottola A."/>
            <person name="Giacobazzi E."/>
            <person name="Serpini G.F."/>
            <person name="Tagliazucchi S."/>
            <person name="Fabio A."/>
            <person name="Bettua C."/>
            <person name="Bertorelli R."/>
            <person name="Frascaro F."/>
            <person name="De Sanctis V."/>
            <person name="Pecorari M."/>
            <person name="Jousson O."/>
            <person name="Segata N."/>
            <person name="Cirillo D.M."/>
        </authorList>
    </citation>
    <scope>NUCLEOTIDE SEQUENCE [LARGE SCALE GENOMIC DNA]</scope>
    <source>
        <strain evidence="3 4">CIP1034565</strain>
    </source>
</reference>
<feature type="compositionally biased region" description="Gly residues" evidence="1">
    <location>
        <begin position="321"/>
        <end position="332"/>
    </location>
</feature>
<feature type="region of interest" description="Disordered" evidence="1">
    <location>
        <begin position="1"/>
        <end position="29"/>
    </location>
</feature>
<evidence type="ECO:0000256" key="2">
    <source>
        <dbReference type="SAM" id="Phobius"/>
    </source>
</evidence>
<sequence length="366" mass="39751">MHDLPSGDHSAPQRLVPAQRNRPRAERTEHVGVARWRERHDMTYPSDPAYAEDYNGYTDGAPDHAAGYPVRRPRLWHALALAAVTAWVLMSLIRPSSCDALAANSPSIPMPTPPTTTAPAWADSPVTISARPGATADGFAQCQVLGTRLERLECLTDSDQIYPVPQYESWRSASASAESSYASATSSAASAQASANSAHRAAVDKCQGSRGGFSGVLQWLAIILSIGSVIIGWRRMKVYVKHKRDCLAVDQFDRTYPEGEEWRARHEELEAVVPAAYDAASEAFSQRIHWFGGNPVADEGRADRYHDVATRANAERKRRLGGGWVPGMGGDGDLPEPKLPPQTPATPTAQSAGDWRAALASDSEDW</sequence>
<gene>
    <name evidence="3" type="ORF">CQY22_013285</name>
</gene>
<dbReference type="Proteomes" id="UP000230551">
    <property type="component" value="Unassembled WGS sequence"/>
</dbReference>
<evidence type="ECO:0000256" key="1">
    <source>
        <dbReference type="SAM" id="MobiDB-lite"/>
    </source>
</evidence>
<dbReference type="STRING" id="85968.GCA_900073015_02732"/>
<keyword evidence="2" id="KW-0812">Transmembrane</keyword>
<dbReference type="AlphaFoldDB" id="A0A2G5P842"/>
<comment type="caution">
    <text evidence="3">The sequence shown here is derived from an EMBL/GenBank/DDBJ whole genome shotgun (WGS) entry which is preliminary data.</text>
</comment>
<dbReference type="EMBL" id="PDCN02000017">
    <property type="protein sequence ID" value="PIB74436.1"/>
    <property type="molecule type" value="Genomic_DNA"/>
</dbReference>